<reference evidence="2 3" key="1">
    <citation type="submission" date="2017-06" db="EMBL/GenBank/DDBJ databases">
        <title>Comparative genomic analysis of Ambrosia Fusariam Clade fungi.</title>
        <authorList>
            <person name="Stajich J.E."/>
            <person name="Carrillo J."/>
            <person name="Kijimoto T."/>
            <person name="Eskalen A."/>
            <person name="O'Donnell K."/>
            <person name="Kasson M."/>
        </authorList>
    </citation>
    <scope>NUCLEOTIDE SEQUENCE [LARGE SCALE GENOMIC DNA]</scope>
    <source>
        <strain evidence="2">UCR3666</strain>
    </source>
</reference>
<sequence length="556" mass="60789">MVATSSSPGTLLVNGRIFTKGGTGLEGQPEFADSIFVQDGIIKSIGPRDELSAKHQHEATHTQDLAGKTVLPGFVDGHMHLLQLGQSLQKVSLDYCQSLEEIVETIRSFAKANPDLPRILAMGWAINLTPDGVHAKTLDEIDSRPIYVDALDLHSVWCNSSAIAELGVSDMPNPEGGEIHRYDDGTPTGLLSENAVFGIVQPFLAQVLTKNQRMEYMLRAFEEYNTSGYTGAVEMAMDEVAWDALSTLFSQKPDIAVRMSAYWLIKPDTEDSVRRQVDRAIELHRQFSRETSPNLTVTGIKLICDGTIDACTAYLSEPYAIAPSAPPLWSDEKLVQVVQQASEAGLQIALHAIGDKAIHTAINALETHTRPGSRHRIEHLEFSAPEDAKRLGSLGITASIQPVHADPMILTDWPRLIGTHRCKRAFAYRDFADSGALLAIGSDTPTAPWDPLKNLYVATTGRSARQPEWTTTVNENFRLGLCEAVTAATLGAAKSVFTEDRVGSLEVGKAADFVVLNLEWDAKKLLGASVEETWFNGKRVYQKASTKLIESINVNT</sequence>
<dbReference type="Proteomes" id="UP000277212">
    <property type="component" value="Unassembled WGS sequence"/>
</dbReference>
<keyword evidence="3" id="KW-1185">Reference proteome</keyword>
<dbReference type="SUPFAM" id="SSF51338">
    <property type="entry name" value="Composite domain of metallo-dependent hydrolases"/>
    <property type="match status" value="1"/>
</dbReference>
<dbReference type="PANTHER" id="PTHR22642">
    <property type="entry name" value="IMIDAZOLONEPROPIONASE"/>
    <property type="match status" value="1"/>
</dbReference>
<dbReference type="OrthoDB" id="3501663at2759"/>
<dbReference type="Pfam" id="PF07969">
    <property type="entry name" value="Amidohydro_3"/>
    <property type="match status" value="1"/>
</dbReference>
<dbReference type="InterPro" id="IPR013108">
    <property type="entry name" value="Amidohydro_3"/>
</dbReference>
<dbReference type="Gene3D" id="3.10.310.70">
    <property type="match status" value="1"/>
</dbReference>
<feature type="domain" description="Amidohydrolase 3" evidence="1">
    <location>
        <begin position="62"/>
        <end position="541"/>
    </location>
</feature>
<accession>A0A3M2SR75</accession>
<dbReference type="InterPro" id="IPR033932">
    <property type="entry name" value="YtcJ-like"/>
</dbReference>
<dbReference type="Gene3D" id="2.30.40.10">
    <property type="entry name" value="Urease, subunit C, domain 1"/>
    <property type="match status" value="1"/>
</dbReference>
<dbReference type="CDD" id="cd01300">
    <property type="entry name" value="YtcJ_like"/>
    <property type="match status" value="1"/>
</dbReference>
<proteinExistence type="predicted"/>
<name>A0A3M2SR75_9HYPO</name>
<dbReference type="GO" id="GO:0016810">
    <property type="term" value="F:hydrolase activity, acting on carbon-nitrogen (but not peptide) bonds"/>
    <property type="evidence" value="ECO:0007669"/>
    <property type="project" value="InterPro"/>
</dbReference>
<dbReference type="STRING" id="2010991.A0A3M2SR75"/>
<evidence type="ECO:0000313" key="2">
    <source>
        <dbReference type="EMBL" id="RMJ20064.1"/>
    </source>
</evidence>
<comment type="caution">
    <text evidence="2">The sequence shown here is derived from an EMBL/GenBank/DDBJ whole genome shotgun (WGS) entry which is preliminary data.</text>
</comment>
<gene>
    <name evidence="2" type="ORF">CDV36_000229</name>
</gene>
<dbReference type="InterPro" id="IPR032466">
    <property type="entry name" value="Metal_Hydrolase"/>
</dbReference>
<evidence type="ECO:0000313" key="3">
    <source>
        <dbReference type="Proteomes" id="UP000277212"/>
    </source>
</evidence>
<organism evidence="2 3">
    <name type="scientific">Fusarium kuroshium</name>
    <dbReference type="NCBI Taxonomy" id="2010991"/>
    <lineage>
        <taxon>Eukaryota</taxon>
        <taxon>Fungi</taxon>
        <taxon>Dikarya</taxon>
        <taxon>Ascomycota</taxon>
        <taxon>Pezizomycotina</taxon>
        <taxon>Sordariomycetes</taxon>
        <taxon>Hypocreomycetidae</taxon>
        <taxon>Hypocreales</taxon>
        <taxon>Nectriaceae</taxon>
        <taxon>Fusarium</taxon>
        <taxon>Fusarium solani species complex</taxon>
    </lineage>
</organism>
<dbReference type="EMBL" id="NKUJ01000002">
    <property type="protein sequence ID" value="RMJ20064.1"/>
    <property type="molecule type" value="Genomic_DNA"/>
</dbReference>
<dbReference type="PANTHER" id="PTHR22642:SF20">
    <property type="entry name" value="AMIDOHYDROLASE 3 DOMAIN-CONTAINING PROTEIN"/>
    <property type="match status" value="1"/>
</dbReference>
<dbReference type="InterPro" id="IPR011059">
    <property type="entry name" value="Metal-dep_hydrolase_composite"/>
</dbReference>
<protein>
    <recommendedName>
        <fullName evidence="1">Amidohydrolase 3 domain-containing protein</fullName>
    </recommendedName>
</protein>
<evidence type="ECO:0000259" key="1">
    <source>
        <dbReference type="Pfam" id="PF07969"/>
    </source>
</evidence>
<dbReference type="Gene3D" id="3.20.20.140">
    <property type="entry name" value="Metal-dependent hydrolases"/>
    <property type="match status" value="1"/>
</dbReference>
<dbReference type="SUPFAM" id="SSF51556">
    <property type="entry name" value="Metallo-dependent hydrolases"/>
    <property type="match status" value="1"/>
</dbReference>
<dbReference type="AlphaFoldDB" id="A0A3M2SR75"/>